<dbReference type="InterPro" id="IPR029058">
    <property type="entry name" value="AB_hydrolase_fold"/>
</dbReference>
<dbReference type="SUPFAM" id="SSF53474">
    <property type="entry name" value="alpha/beta-Hydrolases"/>
    <property type="match status" value="1"/>
</dbReference>
<reference evidence="1 2" key="1">
    <citation type="submission" date="2022-10" db="EMBL/GenBank/DDBJ databases">
        <title>Alteromonas sp. chi3 Genome sequencing.</title>
        <authorList>
            <person name="Park S."/>
        </authorList>
    </citation>
    <scope>NUCLEOTIDE SEQUENCE [LARGE SCALE GENOMIC DNA]</scope>
    <source>
        <strain evidence="2">chi3</strain>
    </source>
</reference>
<evidence type="ECO:0008006" key="3">
    <source>
        <dbReference type="Google" id="ProtNLM"/>
    </source>
</evidence>
<evidence type="ECO:0000313" key="1">
    <source>
        <dbReference type="EMBL" id="MDC8829293.1"/>
    </source>
</evidence>
<gene>
    <name evidence="1" type="ORF">OIK42_00835</name>
</gene>
<protein>
    <recommendedName>
        <fullName evidence="3">Alpha/beta hydrolase</fullName>
    </recommendedName>
</protein>
<accession>A0ABT5KWY8</accession>
<dbReference type="Gene3D" id="3.40.50.1820">
    <property type="entry name" value="alpha/beta hydrolase"/>
    <property type="match status" value="1"/>
</dbReference>
<sequence>MKYKLTAVLILISLYIVIINCSPPLYLTFTQPAGSPEYADTLYKVSVTRDGKGYSLTMLGYDGAKQVSERPNWNKLLIVSFRSADGFLSVKKYPLPHIKHSIEHVDGNDLVKTDKRLSTFALNTGLAQLTLTPPGFYGSTGREEVTFTRDGIKIMSKAVEKLVDDFGAESVIIVGGSHPGNIAAGVMSFYSKPIHCAIISSAPLDLNSPYRNLPFQDYSLRTPTPFNPIAWVSKIPHDDNRTIYIAYSKKDLVVDWRMTSVYADKLTEKGYRVIVEESPPSENRYFHDQSLWHYYKIKACAESWHNRTNGD</sequence>
<proteinExistence type="predicted"/>
<dbReference type="Proteomes" id="UP001218788">
    <property type="component" value="Unassembled WGS sequence"/>
</dbReference>
<keyword evidence="2" id="KW-1185">Reference proteome</keyword>
<dbReference type="EMBL" id="JAQQXP010000001">
    <property type="protein sequence ID" value="MDC8829293.1"/>
    <property type="molecule type" value="Genomic_DNA"/>
</dbReference>
<evidence type="ECO:0000313" key="2">
    <source>
        <dbReference type="Proteomes" id="UP001218788"/>
    </source>
</evidence>
<dbReference type="RefSeq" id="WP_273637662.1">
    <property type="nucleotide sequence ID" value="NZ_JAQQXP010000001.1"/>
</dbReference>
<name>A0ABT5KWY8_9ALTE</name>
<comment type="caution">
    <text evidence="1">The sequence shown here is derived from an EMBL/GenBank/DDBJ whole genome shotgun (WGS) entry which is preliminary data.</text>
</comment>
<organism evidence="1 2">
    <name type="scientific">Alteromonas gilva</name>
    <dbReference type="NCBI Taxonomy" id="2987522"/>
    <lineage>
        <taxon>Bacteria</taxon>
        <taxon>Pseudomonadati</taxon>
        <taxon>Pseudomonadota</taxon>
        <taxon>Gammaproteobacteria</taxon>
        <taxon>Alteromonadales</taxon>
        <taxon>Alteromonadaceae</taxon>
        <taxon>Alteromonas/Salinimonas group</taxon>
        <taxon>Alteromonas</taxon>
    </lineage>
</organism>